<dbReference type="Gene3D" id="3.30.565.10">
    <property type="entry name" value="Histidine kinase-like ATPase, C-terminal domain"/>
    <property type="match status" value="1"/>
</dbReference>
<keyword evidence="4" id="KW-0808">Transferase</keyword>
<keyword evidence="8" id="KW-1133">Transmembrane helix</keyword>
<evidence type="ECO:0000256" key="2">
    <source>
        <dbReference type="ARBA" id="ARBA00012438"/>
    </source>
</evidence>
<dbReference type="PANTHER" id="PTHR43047:SF72">
    <property type="entry name" value="OSMOSENSING HISTIDINE PROTEIN KINASE SLN1"/>
    <property type="match status" value="1"/>
</dbReference>
<proteinExistence type="predicted"/>
<dbReference type="SMART" id="SM00388">
    <property type="entry name" value="HisKA"/>
    <property type="match status" value="1"/>
</dbReference>
<dbReference type="Proteomes" id="UP000500961">
    <property type="component" value="Chromosome"/>
</dbReference>
<dbReference type="Pfam" id="PF13181">
    <property type="entry name" value="TPR_8"/>
    <property type="match status" value="1"/>
</dbReference>
<feature type="coiled-coil region" evidence="7">
    <location>
        <begin position="197"/>
        <end position="348"/>
    </location>
</feature>
<dbReference type="EC" id="2.7.13.3" evidence="2"/>
<keyword evidence="6" id="KW-0802">TPR repeat</keyword>
<dbReference type="SMART" id="SM00028">
    <property type="entry name" value="TPR"/>
    <property type="match status" value="3"/>
</dbReference>
<dbReference type="GO" id="GO:0005886">
    <property type="term" value="C:plasma membrane"/>
    <property type="evidence" value="ECO:0007669"/>
    <property type="project" value="TreeGrafter"/>
</dbReference>
<evidence type="ECO:0000256" key="5">
    <source>
        <dbReference type="ARBA" id="ARBA00022777"/>
    </source>
</evidence>
<dbReference type="Pfam" id="PF00512">
    <property type="entry name" value="HisKA"/>
    <property type="match status" value="1"/>
</dbReference>
<name>A0A7D4CG51_9BACT</name>
<evidence type="ECO:0000256" key="3">
    <source>
        <dbReference type="ARBA" id="ARBA00022553"/>
    </source>
</evidence>
<dbReference type="SMART" id="SM00387">
    <property type="entry name" value="HATPase_c"/>
    <property type="match status" value="1"/>
</dbReference>
<keyword evidence="7" id="KW-0175">Coiled coil</keyword>
<dbReference type="GO" id="GO:0000155">
    <property type="term" value="F:phosphorelay sensor kinase activity"/>
    <property type="evidence" value="ECO:0007669"/>
    <property type="project" value="InterPro"/>
</dbReference>
<evidence type="ECO:0000256" key="4">
    <source>
        <dbReference type="ARBA" id="ARBA00022679"/>
    </source>
</evidence>
<keyword evidence="8" id="KW-0472">Membrane</keyword>
<evidence type="ECO:0000256" key="8">
    <source>
        <dbReference type="SAM" id="Phobius"/>
    </source>
</evidence>
<evidence type="ECO:0000259" key="10">
    <source>
        <dbReference type="PROSITE" id="PS50109"/>
    </source>
</evidence>
<dbReference type="InterPro" id="IPR004358">
    <property type="entry name" value="Sig_transdc_His_kin-like_C"/>
</dbReference>
<dbReference type="InterPro" id="IPR003594">
    <property type="entry name" value="HATPase_dom"/>
</dbReference>
<dbReference type="InterPro" id="IPR036097">
    <property type="entry name" value="HisK_dim/P_sf"/>
</dbReference>
<feature type="chain" id="PRO_5029526718" description="histidine kinase" evidence="9">
    <location>
        <begin position="19"/>
        <end position="573"/>
    </location>
</feature>
<dbReference type="InterPro" id="IPR036890">
    <property type="entry name" value="HATPase_C_sf"/>
</dbReference>
<dbReference type="PROSITE" id="PS50005">
    <property type="entry name" value="TPR"/>
    <property type="match status" value="1"/>
</dbReference>
<protein>
    <recommendedName>
        <fullName evidence="2">histidine kinase</fullName>
        <ecNumber evidence="2">2.7.13.3</ecNumber>
    </recommendedName>
</protein>
<dbReference type="Pfam" id="PF13424">
    <property type="entry name" value="TPR_12"/>
    <property type="match status" value="1"/>
</dbReference>
<dbReference type="GO" id="GO:0009927">
    <property type="term" value="F:histidine phosphotransfer kinase activity"/>
    <property type="evidence" value="ECO:0007669"/>
    <property type="project" value="TreeGrafter"/>
</dbReference>
<evidence type="ECO:0000256" key="9">
    <source>
        <dbReference type="SAM" id="SignalP"/>
    </source>
</evidence>
<comment type="catalytic activity">
    <reaction evidence="1">
        <text>ATP + protein L-histidine = ADP + protein N-phospho-L-histidine.</text>
        <dbReference type="EC" id="2.7.13.3"/>
    </reaction>
</comment>
<gene>
    <name evidence="11" type="ORF">FHG85_04690</name>
</gene>
<evidence type="ECO:0000256" key="1">
    <source>
        <dbReference type="ARBA" id="ARBA00000085"/>
    </source>
</evidence>
<dbReference type="KEGG" id="ttz:FHG85_04690"/>
<evidence type="ECO:0000313" key="12">
    <source>
        <dbReference type="Proteomes" id="UP000500961"/>
    </source>
</evidence>
<organism evidence="11 12">
    <name type="scientific">Tenuifilum thalassicum</name>
    <dbReference type="NCBI Taxonomy" id="2590900"/>
    <lineage>
        <taxon>Bacteria</taxon>
        <taxon>Pseudomonadati</taxon>
        <taxon>Bacteroidota</taxon>
        <taxon>Bacteroidia</taxon>
        <taxon>Bacteroidales</taxon>
        <taxon>Tenuifilaceae</taxon>
        <taxon>Tenuifilum</taxon>
    </lineage>
</organism>
<dbReference type="PRINTS" id="PR00344">
    <property type="entry name" value="BCTRLSENSOR"/>
</dbReference>
<feature type="signal peptide" evidence="9">
    <location>
        <begin position="1"/>
        <end position="18"/>
    </location>
</feature>
<sequence length="573" mass="65081">MFRLLIKLGLTISLILNATLFSVAQQSTSKVDEWVSLAVKYEKEGNPNNAAFYYNKVANEYWNKRELKLASEYFNKALENIRKVGNARGEYVVLNNLGFISTDLQEYDNALNSFNKALDIARTQGERVNICQTYLNISNIYIEKGSFADAIKILDKAQTIAQEVNNPKLLRNIYYNYNKSYEGLKNNEKSTEYFNLYAVLTKKIQVEEARLRELQAKAMVDSAGKVVEKVSKEKEQTVKILSETASELKEKEQELKKVEKLTKEQQMQIDLLNAEMKLRDAIIENQRLLQRIYIIIILFSLALLGVLYYAYIQKRRANRLLEEKNSEISRQRDALSRQADELRELNALKDKLFSIIAHDLRSPLFSLITMLNIAREGHFTAENFRQILDELSVNVNHTTALLENLLTWAKNQMHGTKVNPINFEVNELVESKIQLLHDAAETKEIKLINSIPHGTFVFADKDMTDIVIRNLISNAIKFCSSGDKINVWSFTGGSVVTICVEDTGLGMTEDIKNKLFGTQISSTPGTNNEKGTGLGLILCKEFVEMNGGEIWAESEPGKGSKFYFTLPVATVDA</sequence>
<dbReference type="CDD" id="cd00082">
    <property type="entry name" value="HisKA"/>
    <property type="match status" value="1"/>
</dbReference>
<dbReference type="InterPro" id="IPR005467">
    <property type="entry name" value="His_kinase_dom"/>
</dbReference>
<dbReference type="RefSeq" id="WP_173073463.1">
    <property type="nucleotide sequence ID" value="NZ_CP041345.1"/>
</dbReference>
<dbReference type="AlphaFoldDB" id="A0A7D4CG51"/>
<evidence type="ECO:0000256" key="7">
    <source>
        <dbReference type="SAM" id="Coils"/>
    </source>
</evidence>
<dbReference type="SUPFAM" id="SSF48452">
    <property type="entry name" value="TPR-like"/>
    <property type="match status" value="1"/>
</dbReference>
<dbReference type="SUPFAM" id="SSF47384">
    <property type="entry name" value="Homodimeric domain of signal transducing histidine kinase"/>
    <property type="match status" value="1"/>
</dbReference>
<dbReference type="InterPro" id="IPR019734">
    <property type="entry name" value="TPR_rpt"/>
</dbReference>
<dbReference type="InterPro" id="IPR003661">
    <property type="entry name" value="HisK_dim/P_dom"/>
</dbReference>
<dbReference type="Pfam" id="PF02518">
    <property type="entry name" value="HATPase_c"/>
    <property type="match status" value="1"/>
</dbReference>
<dbReference type="Gene3D" id="1.25.40.10">
    <property type="entry name" value="Tetratricopeptide repeat domain"/>
    <property type="match status" value="1"/>
</dbReference>
<keyword evidence="12" id="KW-1185">Reference proteome</keyword>
<dbReference type="PROSITE" id="PS50109">
    <property type="entry name" value="HIS_KIN"/>
    <property type="match status" value="1"/>
</dbReference>
<reference evidence="11 12" key="1">
    <citation type="submission" date="2019-07" db="EMBL/GenBank/DDBJ databases">
        <title>Thalassofilum flectens gen. nov., sp. nov., a novel moderate thermophilic anaerobe from a shallow sea hot spring in Kunashir Island (Russia), representing a new family in the order Bacteroidales, and proposal of Thalassofilacea fam. nov.</title>
        <authorList>
            <person name="Kochetkova T.V."/>
            <person name="Podosokorskaya O.A."/>
            <person name="Novikov A."/>
            <person name="Elcheninov A.G."/>
            <person name="Toshchakov S.V."/>
            <person name="Kublanov I.V."/>
        </authorList>
    </citation>
    <scope>NUCLEOTIDE SEQUENCE [LARGE SCALE GENOMIC DNA]</scope>
    <source>
        <strain evidence="11 12">38-H</strain>
    </source>
</reference>
<keyword evidence="3" id="KW-0597">Phosphoprotein</keyword>
<keyword evidence="9" id="KW-0732">Signal</keyword>
<dbReference type="Gene3D" id="1.10.287.130">
    <property type="match status" value="1"/>
</dbReference>
<dbReference type="PANTHER" id="PTHR43047">
    <property type="entry name" value="TWO-COMPONENT HISTIDINE PROTEIN KINASE"/>
    <property type="match status" value="1"/>
</dbReference>
<keyword evidence="5" id="KW-0418">Kinase</keyword>
<evidence type="ECO:0000256" key="6">
    <source>
        <dbReference type="PROSITE-ProRule" id="PRU00339"/>
    </source>
</evidence>
<evidence type="ECO:0000313" key="11">
    <source>
        <dbReference type="EMBL" id="QKG79586.1"/>
    </source>
</evidence>
<dbReference type="SUPFAM" id="SSF55874">
    <property type="entry name" value="ATPase domain of HSP90 chaperone/DNA topoisomerase II/histidine kinase"/>
    <property type="match status" value="1"/>
</dbReference>
<accession>A0A7D4CG51</accession>
<feature type="repeat" description="TPR" evidence="6">
    <location>
        <begin position="91"/>
        <end position="124"/>
    </location>
</feature>
<feature type="domain" description="Histidine kinase" evidence="10">
    <location>
        <begin position="355"/>
        <end position="570"/>
    </location>
</feature>
<dbReference type="InterPro" id="IPR011990">
    <property type="entry name" value="TPR-like_helical_dom_sf"/>
</dbReference>
<feature type="transmembrane region" description="Helical" evidence="8">
    <location>
        <begin position="292"/>
        <end position="311"/>
    </location>
</feature>
<dbReference type="EMBL" id="CP041345">
    <property type="protein sequence ID" value="QKG79586.1"/>
    <property type="molecule type" value="Genomic_DNA"/>
</dbReference>
<keyword evidence="8" id="KW-0812">Transmembrane</keyword>